<dbReference type="AlphaFoldDB" id="A0A5R8KFP1"/>
<dbReference type="Proteomes" id="UP000306196">
    <property type="component" value="Unassembled WGS sequence"/>
</dbReference>
<reference evidence="1 2" key="1">
    <citation type="submission" date="2019-05" db="EMBL/GenBank/DDBJ databases">
        <title>Verrucobacter flavum gen. nov., sp. nov. a new member of the family Verrucomicrobiaceae.</title>
        <authorList>
            <person name="Szuroczki S."/>
            <person name="Abbaszade G."/>
            <person name="Szabo A."/>
            <person name="Felfoldi T."/>
            <person name="Schumann P."/>
            <person name="Boka K."/>
            <person name="Keki Z."/>
            <person name="Toumi M."/>
            <person name="Toth E."/>
        </authorList>
    </citation>
    <scope>NUCLEOTIDE SEQUENCE [LARGE SCALE GENOMIC DNA]</scope>
    <source>
        <strain evidence="1 2">MG-N-17</strain>
    </source>
</reference>
<dbReference type="SUPFAM" id="SSF48452">
    <property type="entry name" value="TPR-like"/>
    <property type="match status" value="1"/>
</dbReference>
<evidence type="ECO:0000313" key="2">
    <source>
        <dbReference type="Proteomes" id="UP000306196"/>
    </source>
</evidence>
<name>A0A5R8KFP1_9BACT</name>
<dbReference type="InterPro" id="IPR011990">
    <property type="entry name" value="TPR-like_helical_dom_sf"/>
</dbReference>
<dbReference type="Gene3D" id="1.25.40.10">
    <property type="entry name" value="Tetratricopeptide repeat domain"/>
    <property type="match status" value="1"/>
</dbReference>
<protein>
    <recommendedName>
        <fullName evidence="3">Tetratricopeptide repeat protein</fullName>
    </recommendedName>
</protein>
<proteinExistence type="predicted"/>
<evidence type="ECO:0008006" key="3">
    <source>
        <dbReference type="Google" id="ProtNLM"/>
    </source>
</evidence>
<organism evidence="1 2">
    <name type="scientific">Phragmitibacter flavus</name>
    <dbReference type="NCBI Taxonomy" id="2576071"/>
    <lineage>
        <taxon>Bacteria</taxon>
        <taxon>Pseudomonadati</taxon>
        <taxon>Verrucomicrobiota</taxon>
        <taxon>Verrucomicrobiia</taxon>
        <taxon>Verrucomicrobiales</taxon>
        <taxon>Verrucomicrobiaceae</taxon>
        <taxon>Phragmitibacter</taxon>
    </lineage>
</organism>
<keyword evidence="2" id="KW-1185">Reference proteome</keyword>
<sequence length="434" mass="48681">MHAKLTSQDPSLLMEQCRALLHERNRQAALLKLDEAIAAYHERDIHTGEPIAIAWLTKANLTRDLKPGLATAREAYQEGIKCLPDPTHPHSINLKANFWTNLGIACMEEASETALMEAVSCCDEAIQLRANLPMEASPLFPWGLSASWLNRADALARANTQLHTQEIQRSLDEALRILESMQPDDHPSRSARIALAWMNRGTLIASSNHDEALLCLNRAITACETTPSAGSEECRRVLLGVLLNRANLLHRKEPLQSRDDCLRVLTLTTDLERREPLAAEASLKARHLLCQVLTQLPPDTALDWVTEATDAVDDGMALARYWRQHGETRLEGVSRELFRFGLIVYRLWQPHFLSDFILEHLDPQRSPGAPVQDESSHHLAVDALWNAVVAINEKSKSAPADQREKLFPLLHELQATENRLSELRIQYLQPASPA</sequence>
<dbReference type="EMBL" id="VAUV01000006">
    <property type="protein sequence ID" value="TLD71110.1"/>
    <property type="molecule type" value="Genomic_DNA"/>
</dbReference>
<evidence type="ECO:0000313" key="1">
    <source>
        <dbReference type="EMBL" id="TLD71110.1"/>
    </source>
</evidence>
<accession>A0A5R8KFP1</accession>
<gene>
    <name evidence="1" type="ORF">FEM03_09355</name>
</gene>
<comment type="caution">
    <text evidence="1">The sequence shown here is derived from an EMBL/GenBank/DDBJ whole genome shotgun (WGS) entry which is preliminary data.</text>
</comment>